<dbReference type="EMBL" id="CP002351">
    <property type="protein sequence ID" value="AEH51025.1"/>
    <property type="molecule type" value="Genomic_DNA"/>
</dbReference>
<feature type="signal peptide" evidence="1">
    <location>
        <begin position="1"/>
        <end position="21"/>
    </location>
</feature>
<accession>F7YYJ4</accession>
<name>F7YYJ4_9THEM</name>
<evidence type="ECO:0000256" key="1">
    <source>
        <dbReference type="SAM" id="SignalP"/>
    </source>
</evidence>
<dbReference type="RefSeq" id="WP_013932245.1">
    <property type="nucleotide sequence ID" value="NC_015707.1"/>
</dbReference>
<sequence length="167" mass="19006" precursor="true">MKKLGLLIAFTLLVMLLSSCAREPRQQVDPVSKAGEAVFNEFFKYLTDQATFPAVREKLVYLATSHSDAPAKAQNYIDSIKEQIPQDPDKMSSYSIIYYVEYTSKGFNLDSKPIDVTKVYLFTVEFRKTGYKYVMQIPLISVSGKSDQLFMCMVYESSGTLRTFPSR</sequence>
<dbReference type="Proteomes" id="UP000006804">
    <property type="component" value="Chromosome"/>
</dbReference>
<dbReference type="AlphaFoldDB" id="F7YYJ4"/>
<organism evidence="2 3">
    <name type="scientific">Pseudothermotoga thermarum DSM 5069</name>
    <dbReference type="NCBI Taxonomy" id="688269"/>
    <lineage>
        <taxon>Bacteria</taxon>
        <taxon>Thermotogati</taxon>
        <taxon>Thermotogota</taxon>
        <taxon>Thermotogae</taxon>
        <taxon>Thermotogales</taxon>
        <taxon>Thermotogaceae</taxon>
        <taxon>Pseudothermotoga</taxon>
    </lineage>
</organism>
<evidence type="ECO:0000313" key="2">
    <source>
        <dbReference type="EMBL" id="AEH51025.1"/>
    </source>
</evidence>
<dbReference type="PROSITE" id="PS51257">
    <property type="entry name" value="PROKAR_LIPOPROTEIN"/>
    <property type="match status" value="1"/>
</dbReference>
<feature type="chain" id="PRO_5003372872" description="Lipoprotein" evidence="1">
    <location>
        <begin position="22"/>
        <end position="167"/>
    </location>
</feature>
<evidence type="ECO:0008006" key="4">
    <source>
        <dbReference type="Google" id="ProtNLM"/>
    </source>
</evidence>
<dbReference type="STRING" id="688269.Theth_0941"/>
<dbReference type="KEGG" id="tta:Theth_0941"/>
<keyword evidence="1" id="KW-0732">Signal</keyword>
<reference evidence="2 3" key="1">
    <citation type="submission" date="2010-11" db="EMBL/GenBank/DDBJ databases">
        <title>The complete genome of Thermotoga thermarum DSM 5069.</title>
        <authorList>
            <consortium name="US DOE Joint Genome Institute (JGI-PGF)"/>
            <person name="Lucas S."/>
            <person name="Copeland A."/>
            <person name="Lapidus A."/>
            <person name="Bruce D."/>
            <person name="Goodwin L."/>
            <person name="Pitluck S."/>
            <person name="Kyrpides N."/>
            <person name="Mavromatis K."/>
            <person name="Ivanova N."/>
            <person name="Zeytun A."/>
            <person name="Brettin T."/>
            <person name="Detter J.C."/>
            <person name="Tapia R."/>
            <person name="Han C."/>
            <person name="Land M."/>
            <person name="Hauser L."/>
            <person name="Markowitz V."/>
            <person name="Cheng J.-F."/>
            <person name="Hugenholtz P."/>
            <person name="Woyke T."/>
            <person name="Wu D."/>
            <person name="Spring S."/>
            <person name="Schroeder M."/>
            <person name="Brambilla E."/>
            <person name="Klenk H.-P."/>
            <person name="Eisen J.A."/>
        </authorList>
    </citation>
    <scope>NUCLEOTIDE SEQUENCE [LARGE SCALE GENOMIC DNA]</scope>
    <source>
        <strain evidence="2 3">DSM 5069</strain>
    </source>
</reference>
<gene>
    <name evidence="2" type="ORF">Theth_0941</name>
</gene>
<dbReference type="PATRIC" id="fig|688269.3.peg.964"/>
<keyword evidence="3" id="KW-1185">Reference proteome</keyword>
<proteinExistence type="predicted"/>
<protein>
    <recommendedName>
        <fullName evidence="4">Lipoprotein</fullName>
    </recommendedName>
</protein>
<evidence type="ECO:0000313" key="3">
    <source>
        <dbReference type="Proteomes" id="UP000006804"/>
    </source>
</evidence>
<dbReference type="HOGENOM" id="CLU_1593185_0_0_0"/>